<keyword evidence="10" id="KW-1278">Translocase</keyword>
<evidence type="ECO:0000256" key="1">
    <source>
        <dbReference type="ARBA" id="ARBA00003257"/>
    </source>
</evidence>
<dbReference type="InterPro" id="IPR001750">
    <property type="entry name" value="ND/Mrp_TM"/>
</dbReference>
<feature type="transmembrane region" description="Helical" evidence="19">
    <location>
        <begin position="106"/>
        <end position="126"/>
    </location>
</feature>
<keyword evidence="14" id="KW-0830">Ubiquinone</keyword>
<feature type="transmembrane region" description="Helical" evidence="19">
    <location>
        <begin position="307"/>
        <end position="325"/>
    </location>
</feature>
<evidence type="ECO:0000256" key="5">
    <source>
        <dbReference type="ARBA" id="ARBA00021008"/>
    </source>
</evidence>
<dbReference type="EMBL" id="MZ433366">
    <property type="protein sequence ID" value="QXX99457.1"/>
    <property type="molecule type" value="Genomic_DNA"/>
</dbReference>
<dbReference type="GO" id="GO:0006120">
    <property type="term" value="P:mitochondrial electron transport, NADH to ubiquinone"/>
    <property type="evidence" value="ECO:0007669"/>
    <property type="project" value="TreeGrafter"/>
</dbReference>
<geneLocation type="mitochondrion" evidence="21"/>
<feature type="transmembrane region" description="Helical" evidence="19">
    <location>
        <begin position="62"/>
        <end position="85"/>
    </location>
</feature>
<evidence type="ECO:0000256" key="9">
    <source>
        <dbReference type="ARBA" id="ARBA00022792"/>
    </source>
</evidence>
<keyword evidence="16 19" id="KW-0472">Membrane</keyword>
<comment type="similarity">
    <text evidence="3">Belongs to the complex I subunit 2 family.</text>
</comment>
<dbReference type="Pfam" id="PF00361">
    <property type="entry name" value="Proton_antipo_M"/>
    <property type="match status" value="1"/>
</dbReference>
<keyword evidence="8 19" id="KW-0812">Transmembrane</keyword>
<evidence type="ECO:0000256" key="7">
    <source>
        <dbReference type="ARBA" id="ARBA00022660"/>
    </source>
</evidence>
<feature type="transmembrane region" description="Helical" evidence="19">
    <location>
        <begin position="185"/>
        <end position="208"/>
    </location>
</feature>
<dbReference type="InterPro" id="IPR050175">
    <property type="entry name" value="Complex_I_Subunit_2"/>
</dbReference>
<evidence type="ECO:0000256" key="6">
    <source>
        <dbReference type="ARBA" id="ARBA00022448"/>
    </source>
</evidence>
<keyword evidence="6" id="KW-0813">Transport</keyword>
<evidence type="ECO:0000256" key="13">
    <source>
        <dbReference type="ARBA" id="ARBA00023027"/>
    </source>
</evidence>
<feature type="domain" description="NADH:quinone oxidoreductase/Mrp antiporter transmembrane" evidence="20">
    <location>
        <begin position="24"/>
        <end position="274"/>
    </location>
</feature>
<comment type="subcellular location">
    <subcellularLocation>
        <location evidence="2">Mitochondrion inner membrane</location>
        <topology evidence="2">Multi-pass membrane protein</topology>
    </subcellularLocation>
</comment>
<evidence type="ECO:0000256" key="12">
    <source>
        <dbReference type="ARBA" id="ARBA00022989"/>
    </source>
</evidence>
<evidence type="ECO:0000256" key="14">
    <source>
        <dbReference type="ARBA" id="ARBA00023075"/>
    </source>
</evidence>
<dbReference type="PANTHER" id="PTHR46552:SF1">
    <property type="entry name" value="NADH-UBIQUINONE OXIDOREDUCTASE CHAIN 2"/>
    <property type="match status" value="1"/>
</dbReference>
<dbReference type="GO" id="GO:0008137">
    <property type="term" value="F:NADH dehydrogenase (ubiquinone) activity"/>
    <property type="evidence" value="ECO:0007669"/>
    <property type="project" value="UniProtKB-EC"/>
</dbReference>
<evidence type="ECO:0000256" key="8">
    <source>
        <dbReference type="ARBA" id="ARBA00022692"/>
    </source>
</evidence>
<gene>
    <name evidence="21" type="primary">ND2</name>
</gene>
<keyword evidence="13" id="KW-0520">NAD</keyword>
<organism evidence="21">
    <name type="scientific">Aconurella prolixa</name>
    <dbReference type="NCBI Taxonomy" id="1671185"/>
    <lineage>
        <taxon>Eukaryota</taxon>
        <taxon>Metazoa</taxon>
        <taxon>Ecdysozoa</taxon>
        <taxon>Arthropoda</taxon>
        <taxon>Hexapoda</taxon>
        <taxon>Insecta</taxon>
        <taxon>Pterygota</taxon>
        <taxon>Neoptera</taxon>
        <taxon>Paraneoptera</taxon>
        <taxon>Hemiptera</taxon>
        <taxon>Auchenorrhyncha</taxon>
        <taxon>Membracoidea</taxon>
        <taxon>Cicadellidae</taxon>
        <taxon>Deltocephalinae</taxon>
        <taxon>Chiasmini</taxon>
        <taxon>Aconurella</taxon>
    </lineage>
</organism>
<comment type="function">
    <text evidence="1">Core subunit of the mitochondrial membrane respiratory chain NADH dehydrogenase (Complex I) that is believed to belong to the minimal assembly required for catalysis. Complex I functions in the transfer of electrons from NADH to the respiratory chain. The immediate electron acceptor for the enzyme is believed to be ubiquinone.</text>
</comment>
<proteinExistence type="inferred from homology"/>
<feature type="transmembrane region" description="Helical" evidence="19">
    <location>
        <begin position="228"/>
        <end position="250"/>
    </location>
</feature>
<evidence type="ECO:0000313" key="21">
    <source>
        <dbReference type="EMBL" id="QXX99457.1"/>
    </source>
</evidence>
<evidence type="ECO:0000256" key="18">
    <source>
        <dbReference type="ARBA" id="ARBA00049551"/>
    </source>
</evidence>
<name>A0A8F8AGP3_9HEMI</name>
<sequence>MFFNSTKLMLTNTMMIGVIMTICSNNWVSMWMGMEISLISFIPLMNSNKINSSSEAMVKYFIIQSISSTMLLFSVICMLIGVSVTNEIILTSAMMMKMGLTPFHNWVLMVIEHLEYSVMLILLTILKLPPISIMYQINSKFLTFPIIMSLIVSSICCLNQSSIRKTLTYSSIFNMSLMISSINKFSLIISFLSVYSINMTFLVMMFSMMKINFINQILFNEFSTWMKLNIWINMLSMSGFPPTMGFITKLMVIQEMIKTNELILVTIMILTSLLVLFFYTRLAFSSMMISYSIKKWEFLMKTNNKNYMMTASILLTPFILTLKMVF</sequence>
<evidence type="ECO:0000256" key="19">
    <source>
        <dbReference type="SAM" id="Phobius"/>
    </source>
</evidence>
<evidence type="ECO:0000256" key="11">
    <source>
        <dbReference type="ARBA" id="ARBA00022982"/>
    </source>
</evidence>
<protein>
    <recommendedName>
        <fullName evidence="5">NADH-ubiquinone oxidoreductase chain 2</fullName>
        <ecNumber evidence="4">7.1.1.2</ecNumber>
    </recommendedName>
    <alternativeName>
        <fullName evidence="17">NADH dehydrogenase subunit 2</fullName>
    </alternativeName>
</protein>
<keyword evidence="11" id="KW-0249">Electron transport</keyword>
<dbReference type="PANTHER" id="PTHR46552">
    <property type="entry name" value="NADH-UBIQUINONE OXIDOREDUCTASE CHAIN 2"/>
    <property type="match status" value="1"/>
</dbReference>
<evidence type="ECO:0000259" key="20">
    <source>
        <dbReference type="Pfam" id="PF00361"/>
    </source>
</evidence>
<evidence type="ECO:0000256" key="10">
    <source>
        <dbReference type="ARBA" id="ARBA00022967"/>
    </source>
</evidence>
<comment type="catalytic activity">
    <reaction evidence="18">
        <text>a ubiquinone + NADH + 5 H(+)(in) = a ubiquinol + NAD(+) + 4 H(+)(out)</text>
        <dbReference type="Rhea" id="RHEA:29091"/>
        <dbReference type="Rhea" id="RHEA-COMP:9565"/>
        <dbReference type="Rhea" id="RHEA-COMP:9566"/>
        <dbReference type="ChEBI" id="CHEBI:15378"/>
        <dbReference type="ChEBI" id="CHEBI:16389"/>
        <dbReference type="ChEBI" id="CHEBI:17976"/>
        <dbReference type="ChEBI" id="CHEBI:57540"/>
        <dbReference type="ChEBI" id="CHEBI:57945"/>
        <dbReference type="EC" id="7.1.1.2"/>
    </reaction>
</comment>
<feature type="transmembrane region" description="Helical" evidence="19">
    <location>
        <begin position="262"/>
        <end position="287"/>
    </location>
</feature>
<evidence type="ECO:0000256" key="2">
    <source>
        <dbReference type="ARBA" id="ARBA00004448"/>
    </source>
</evidence>
<keyword evidence="9" id="KW-0999">Mitochondrion inner membrane</keyword>
<accession>A0A8F8AGP3</accession>
<keyword evidence="12 19" id="KW-1133">Transmembrane helix</keyword>
<reference evidence="21" key="1">
    <citation type="submission" date="2021-06" db="EMBL/GenBank/DDBJ databases">
        <authorList>
            <person name="Wu K."/>
            <person name="Duan y."/>
        </authorList>
    </citation>
    <scope>NUCLEOTIDE SEQUENCE</scope>
</reference>
<evidence type="ECO:0000256" key="15">
    <source>
        <dbReference type="ARBA" id="ARBA00023128"/>
    </source>
</evidence>
<dbReference type="EC" id="7.1.1.2" evidence="4"/>
<dbReference type="GO" id="GO:0005743">
    <property type="term" value="C:mitochondrial inner membrane"/>
    <property type="evidence" value="ECO:0007669"/>
    <property type="project" value="UniProtKB-SubCell"/>
</dbReference>
<evidence type="ECO:0000256" key="16">
    <source>
        <dbReference type="ARBA" id="ARBA00023136"/>
    </source>
</evidence>
<evidence type="ECO:0000256" key="4">
    <source>
        <dbReference type="ARBA" id="ARBA00012944"/>
    </source>
</evidence>
<keyword evidence="7" id="KW-0679">Respiratory chain</keyword>
<keyword evidence="15 21" id="KW-0496">Mitochondrion</keyword>
<feature type="transmembrane region" description="Helical" evidence="19">
    <location>
        <begin position="141"/>
        <end position="158"/>
    </location>
</feature>
<evidence type="ECO:0000256" key="3">
    <source>
        <dbReference type="ARBA" id="ARBA00007012"/>
    </source>
</evidence>
<dbReference type="AlphaFoldDB" id="A0A8F8AGP3"/>
<evidence type="ECO:0000256" key="17">
    <source>
        <dbReference type="ARBA" id="ARBA00031028"/>
    </source>
</evidence>